<feature type="region of interest" description="Disordered" evidence="1">
    <location>
        <begin position="1"/>
        <end position="26"/>
    </location>
</feature>
<organism evidence="2 3">
    <name type="scientific">Triplophysa rosa</name>
    <name type="common">Cave loach</name>
    <dbReference type="NCBI Taxonomy" id="992332"/>
    <lineage>
        <taxon>Eukaryota</taxon>
        <taxon>Metazoa</taxon>
        <taxon>Chordata</taxon>
        <taxon>Craniata</taxon>
        <taxon>Vertebrata</taxon>
        <taxon>Euteleostomi</taxon>
        <taxon>Actinopterygii</taxon>
        <taxon>Neopterygii</taxon>
        <taxon>Teleostei</taxon>
        <taxon>Ostariophysi</taxon>
        <taxon>Cypriniformes</taxon>
        <taxon>Nemacheilidae</taxon>
        <taxon>Triplophysa</taxon>
    </lineage>
</organism>
<gene>
    <name evidence="2" type="ORF">IRJ41_012128</name>
</gene>
<proteinExistence type="predicted"/>
<dbReference type="AlphaFoldDB" id="A0A9W8C8U5"/>
<evidence type="ECO:0000313" key="2">
    <source>
        <dbReference type="EMBL" id="KAI7811255.1"/>
    </source>
</evidence>
<evidence type="ECO:0000313" key="3">
    <source>
        <dbReference type="Proteomes" id="UP001059041"/>
    </source>
</evidence>
<evidence type="ECO:0000256" key="1">
    <source>
        <dbReference type="SAM" id="MobiDB-lite"/>
    </source>
</evidence>
<accession>A0A9W8C8U5</accession>
<feature type="compositionally biased region" description="Basic residues" evidence="1">
    <location>
        <begin position="1"/>
        <end position="16"/>
    </location>
</feature>
<feature type="compositionally biased region" description="Basic and acidic residues" evidence="1">
    <location>
        <begin position="17"/>
        <end position="26"/>
    </location>
</feature>
<comment type="caution">
    <text evidence="2">The sequence shown here is derived from an EMBL/GenBank/DDBJ whole genome shotgun (WGS) entry which is preliminary data.</text>
</comment>
<dbReference type="Proteomes" id="UP001059041">
    <property type="component" value="Linkage Group LG4"/>
</dbReference>
<sequence>MKRRHYQSGADKRKKRKEDEKRKDQEKGRLLKYFLKNVLTAGENAAATSSSHDSLGPVSAYIGLFSILSVASTTSSSAADITCSSSAVASTTSSSAADITSSSSAVASTTSSRAADITLTSSAVASTTSSSADDITLTYSAVASTTSSSAITEGAFCSANVSAVSRDPADWPEVLS</sequence>
<reference evidence="2" key="1">
    <citation type="submission" date="2021-02" db="EMBL/GenBank/DDBJ databases">
        <title>Comparative genomics reveals that relaxation of natural selection precedes convergent phenotypic evolution of cavefish.</title>
        <authorList>
            <person name="Peng Z."/>
        </authorList>
    </citation>
    <scope>NUCLEOTIDE SEQUENCE</scope>
    <source>
        <tissue evidence="2">Muscle</tissue>
    </source>
</reference>
<name>A0A9W8C8U5_TRIRA</name>
<dbReference type="EMBL" id="JAFHDT010000004">
    <property type="protein sequence ID" value="KAI7811255.1"/>
    <property type="molecule type" value="Genomic_DNA"/>
</dbReference>
<keyword evidence="3" id="KW-1185">Reference proteome</keyword>
<feature type="non-terminal residue" evidence="2">
    <location>
        <position position="176"/>
    </location>
</feature>
<protein>
    <submittedName>
        <fullName evidence="2">Uncharacterized protein</fullName>
    </submittedName>
</protein>